<accession>A0A4Q4Q4K3</accession>
<keyword evidence="2 5" id="KW-0645">Protease</keyword>
<feature type="domain" description="Peptidase S8/S53" evidence="8">
    <location>
        <begin position="235"/>
        <end position="514"/>
    </location>
</feature>
<dbReference type="PROSITE" id="PS51892">
    <property type="entry name" value="SUBTILASE"/>
    <property type="match status" value="1"/>
</dbReference>
<dbReference type="Pfam" id="PF00082">
    <property type="entry name" value="Peptidase_S8"/>
    <property type="match status" value="1"/>
</dbReference>
<dbReference type="InterPro" id="IPR050131">
    <property type="entry name" value="Peptidase_S8_subtilisin-like"/>
</dbReference>
<evidence type="ECO:0000256" key="6">
    <source>
        <dbReference type="RuleBase" id="RU003355"/>
    </source>
</evidence>
<feature type="active site" description="Charge relay system" evidence="5">
    <location>
        <position position="473"/>
    </location>
</feature>
<organism evidence="9 10">
    <name type="scientific">Alternaria arborescens</name>
    <dbReference type="NCBI Taxonomy" id="156630"/>
    <lineage>
        <taxon>Eukaryota</taxon>
        <taxon>Fungi</taxon>
        <taxon>Dikarya</taxon>
        <taxon>Ascomycota</taxon>
        <taxon>Pezizomycotina</taxon>
        <taxon>Dothideomycetes</taxon>
        <taxon>Pleosporomycetidae</taxon>
        <taxon>Pleosporales</taxon>
        <taxon>Pleosporineae</taxon>
        <taxon>Pleosporaceae</taxon>
        <taxon>Alternaria</taxon>
        <taxon>Alternaria sect. Alternaria</taxon>
    </lineage>
</organism>
<keyword evidence="4 5" id="KW-0720">Serine protease</keyword>
<evidence type="ECO:0000256" key="4">
    <source>
        <dbReference type="ARBA" id="ARBA00022825"/>
    </source>
</evidence>
<protein>
    <recommendedName>
        <fullName evidence="8">Peptidase S8/S53 domain-containing protein</fullName>
    </recommendedName>
</protein>
<dbReference type="PRINTS" id="PR00723">
    <property type="entry name" value="SUBTILISIN"/>
</dbReference>
<reference evidence="10" key="1">
    <citation type="journal article" date="2019" name="bioRxiv">
        <title>Genomics, evolutionary history and diagnostics of the Alternaria alternata species group including apple and Asian pear pathotypes.</title>
        <authorList>
            <person name="Armitage A.D."/>
            <person name="Cockerton H.M."/>
            <person name="Sreenivasaprasad S."/>
            <person name="Woodhall J.W."/>
            <person name="Lane C.R."/>
            <person name="Harrison R.J."/>
            <person name="Clarkson J.P."/>
        </authorList>
    </citation>
    <scope>NUCLEOTIDE SEQUENCE [LARGE SCALE GENOMIC DNA]</scope>
    <source>
        <strain evidence="10">RGR 97.0016</strain>
    </source>
</reference>
<dbReference type="Gene3D" id="3.40.50.200">
    <property type="entry name" value="Peptidase S8/S53 domain"/>
    <property type="match status" value="1"/>
</dbReference>
<dbReference type="PROSITE" id="PS00138">
    <property type="entry name" value="SUBTILASE_SER"/>
    <property type="match status" value="1"/>
</dbReference>
<dbReference type="PANTHER" id="PTHR43806:SF11">
    <property type="entry name" value="CEREVISIN-RELATED"/>
    <property type="match status" value="1"/>
</dbReference>
<keyword evidence="3 5" id="KW-0378">Hydrolase</keyword>
<feature type="active site" description="Charge relay system" evidence="5">
    <location>
        <position position="244"/>
    </location>
</feature>
<evidence type="ECO:0000313" key="9">
    <source>
        <dbReference type="EMBL" id="RYO33379.1"/>
    </source>
</evidence>
<dbReference type="PANTHER" id="PTHR43806">
    <property type="entry name" value="PEPTIDASE S8"/>
    <property type="match status" value="1"/>
</dbReference>
<proteinExistence type="inferred from homology"/>
<dbReference type="EMBL" id="PEJP01000074">
    <property type="protein sequence ID" value="RYO33379.1"/>
    <property type="molecule type" value="Genomic_DNA"/>
</dbReference>
<dbReference type="InterPro" id="IPR023828">
    <property type="entry name" value="Peptidase_S8_Ser-AS"/>
</dbReference>
<evidence type="ECO:0000256" key="1">
    <source>
        <dbReference type="ARBA" id="ARBA00011073"/>
    </source>
</evidence>
<dbReference type="GO" id="GO:0004252">
    <property type="term" value="F:serine-type endopeptidase activity"/>
    <property type="evidence" value="ECO:0007669"/>
    <property type="project" value="UniProtKB-UniRule"/>
</dbReference>
<dbReference type="PROSITE" id="PS00136">
    <property type="entry name" value="SUBTILASE_ASP"/>
    <property type="match status" value="1"/>
</dbReference>
<dbReference type="SUPFAM" id="SSF52743">
    <property type="entry name" value="Subtilisin-like"/>
    <property type="match status" value="1"/>
</dbReference>
<dbReference type="InterPro" id="IPR036852">
    <property type="entry name" value="Peptidase_S8/S53_dom_sf"/>
</dbReference>
<dbReference type="InterPro" id="IPR023827">
    <property type="entry name" value="Peptidase_S8_Asp-AS"/>
</dbReference>
<sequence length="713" mass="78209">MTSLGDPSDKLISTPAVTRYTVEATDHTKTAETQAQLKDLYGDDNVVINDGYDGASWTITSEGDDITQNIEALDSVRLVHWGQDRRRLSRRDEEVHYIVFPKLPDGSTDTNATEEFLRSKIPSGSEIYHFSDNGQITAWWGLSLDDDAKKAVEDHEGVEKVIEDPGLNYSRALPRSDEKDTLRIPISTARSSALDARSGKWEKQEAADDSLVYVSQFEGMDVKDKHDYVHIPDPGEGIYVYVIDSGVNIDVESDDMGKEFITDNGYIIQTSASLSEGLKAGDDDAPPQVDSHGTKTASKAVGKKFGVAKKAILIPVKIHRRSDAMDWYEGLKLVTADIKSKGRESKSVVHTSRSMGYGWVASDVLKISADVQLDRLYNKPIRDLFALGVPLVVAAGNEADPEPPKKGALLIDTFPGILKTPDLPIINVGASNRDRGRIPFSQYGPLVDVYALGYRIRAMTKVTKVDATVSGTSFAAPQVAGVIATYLSHAETSEQWNGLTGVKRVQEIQKYLISNKSSWIESGAKDPDGYDLRVVWNGAKEEDHKSSGANGYSDSAAPEPAPAQPQGKALTVILQKAYEVTYGIDHNPAMGPHPLPKIEKDIWSWRYFATDQGVSKLCDLEALSADVSLEKDPRDSNKPPFPTGTVEMKDLHGQDCTYKNADWGNPGTLWCGDVGIACRGENMKNDVEMKDCGKMDDAVDTTVYQQPVVVCEW</sequence>
<comment type="similarity">
    <text evidence="1 5 6">Belongs to the peptidase S8 family.</text>
</comment>
<evidence type="ECO:0000313" key="10">
    <source>
        <dbReference type="Proteomes" id="UP000293823"/>
    </source>
</evidence>
<name>A0A4Q4Q4K3_9PLEO</name>
<feature type="active site" description="Charge relay system" evidence="5">
    <location>
        <position position="292"/>
    </location>
</feature>
<feature type="region of interest" description="Disordered" evidence="7">
    <location>
        <begin position="541"/>
        <end position="565"/>
    </location>
</feature>
<dbReference type="OrthoDB" id="3681113at2759"/>
<keyword evidence="10" id="KW-1185">Reference proteome</keyword>
<comment type="caution">
    <text evidence="9">The sequence shown here is derived from an EMBL/GenBank/DDBJ whole genome shotgun (WGS) entry which is preliminary data.</text>
</comment>
<dbReference type="InterPro" id="IPR000209">
    <property type="entry name" value="Peptidase_S8/S53_dom"/>
</dbReference>
<evidence type="ECO:0000259" key="8">
    <source>
        <dbReference type="Pfam" id="PF00082"/>
    </source>
</evidence>
<dbReference type="GO" id="GO:0006508">
    <property type="term" value="P:proteolysis"/>
    <property type="evidence" value="ECO:0007669"/>
    <property type="project" value="UniProtKB-KW"/>
</dbReference>
<gene>
    <name evidence="9" type="ORF">AA0113_g11668</name>
</gene>
<evidence type="ECO:0000256" key="7">
    <source>
        <dbReference type="SAM" id="MobiDB-lite"/>
    </source>
</evidence>
<evidence type="ECO:0000256" key="5">
    <source>
        <dbReference type="PROSITE-ProRule" id="PRU01240"/>
    </source>
</evidence>
<dbReference type="Proteomes" id="UP000293823">
    <property type="component" value="Unassembled WGS sequence"/>
</dbReference>
<dbReference type="InterPro" id="IPR015500">
    <property type="entry name" value="Peptidase_S8_subtilisin-rel"/>
</dbReference>
<dbReference type="AlphaFoldDB" id="A0A4Q4Q4K3"/>
<evidence type="ECO:0000256" key="3">
    <source>
        <dbReference type="ARBA" id="ARBA00022801"/>
    </source>
</evidence>
<evidence type="ECO:0000256" key="2">
    <source>
        <dbReference type="ARBA" id="ARBA00022670"/>
    </source>
</evidence>